<evidence type="ECO:0000313" key="1">
    <source>
        <dbReference type="EMBL" id="KAK4501835.1"/>
    </source>
</evidence>
<name>A0ABR0EKP8_ZASCE</name>
<dbReference type="Proteomes" id="UP001305779">
    <property type="component" value="Unassembled WGS sequence"/>
</dbReference>
<dbReference type="EMBL" id="JAXOVC010000005">
    <property type="protein sequence ID" value="KAK4501835.1"/>
    <property type="molecule type" value="Genomic_DNA"/>
</dbReference>
<reference evidence="1 2" key="1">
    <citation type="journal article" date="2023" name="G3 (Bethesda)">
        <title>A chromosome-level genome assembly of Zasmidium syzygii isolated from banana leaves.</title>
        <authorList>
            <person name="van Westerhoven A.C."/>
            <person name="Mehrabi R."/>
            <person name="Talebi R."/>
            <person name="Steentjes M.B.F."/>
            <person name="Corcolon B."/>
            <person name="Chong P.A."/>
            <person name="Kema G.H.J."/>
            <person name="Seidl M.F."/>
        </authorList>
    </citation>
    <scope>NUCLEOTIDE SEQUENCE [LARGE SCALE GENOMIC DNA]</scope>
    <source>
        <strain evidence="1 2">P124</strain>
    </source>
</reference>
<proteinExistence type="predicted"/>
<gene>
    <name evidence="1" type="ORF">PRZ48_007644</name>
</gene>
<accession>A0ABR0EKP8</accession>
<keyword evidence="2" id="KW-1185">Reference proteome</keyword>
<sequence length="358" mass="40523">MADLLRSISRRWRSHREASGAGNPRKLSKNVRAIQTQTGRTVSIATTTTPENLSKCHPQDQSPLFQLPAEIRTLIFTYALTPDPWQDSFDAQVGHPMGRFSMQLLLTCRLVWLEANTYLLDNAAPEFFLYRSNPFGDYEDETNSRIRGDHELMLFVYRLTPNNLARMNLTINVDTEVLMQRKSIKTFGGGNAKWPSQVTMIFRFRKYTVRPLAPLVVDPSVDSNAVEELISEMLQNAAVAGITRFTLRMQAIAELRSKLDAAVVRLSITSSHDGLAPGWELDASRCESPRPDDRSKDGDFDVAVFEWYRKDEGLDIREALRLPQVRIPNDGQSRLGAAAAYTKHWEAQGSLLHLLAFR</sequence>
<protein>
    <submittedName>
        <fullName evidence="1">Uncharacterized protein</fullName>
    </submittedName>
</protein>
<evidence type="ECO:0000313" key="2">
    <source>
        <dbReference type="Proteomes" id="UP001305779"/>
    </source>
</evidence>
<comment type="caution">
    <text evidence="1">The sequence shown here is derived from an EMBL/GenBank/DDBJ whole genome shotgun (WGS) entry which is preliminary data.</text>
</comment>
<organism evidence="1 2">
    <name type="scientific">Zasmidium cellare</name>
    <name type="common">Wine cellar mold</name>
    <name type="synonym">Racodium cellare</name>
    <dbReference type="NCBI Taxonomy" id="395010"/>
    <lineage>
        <taxon>Eukaryota</taxon>
        <taxon>Fungi</taxon>
        <taxon>Dikarya</taxon>
        <taxon>Ascomycota</taxon>
        <taxon>Pezizomycotina</taxon>
        <taxon>Dothideomycetes</taxon>
        <taxon>Dothideomycetidae</taxon>
        <taxon>Mycosphaerellales</taxon>
        <taxon>Mycosphaerellaceae</taxon>
        <taxon>Zasmidium</taxon>
    </lineage>
</organism>